<evidence type="ECO:0000313" key="2">
    <source>
        <dbReference type="Proteomes" id="UP000076858"/>
    </source>
</evidence>
<dbReference type="AlphaFoldDB" id="A0A162PM58"/>
<protein>
    <submittedName>
        <fullName evidence="1">Uncharacterized protein</fullName>
    </submittedName>
</protein>
<proteinExistence type="predicted"/>
<dbReference type="Proteomes" id="UP000076858">
    <property type="component" value="Unassembled WGS sequence"/>
</dbReference>
<organism evidence="1 2">
    <name type="scientific">Daphnia magna</name>
    <dbReference type="NCBI Taxonomy" id="35525"/>
    <lineage>
        <taxon>Eukaryota</taxon>
        <taxon>Metazoa</taxon>
        <taxon>Ecdysozoa</taxon>
        <taxon>Arthropoda</taxon>
        <taxon>Crustacea</taxon>
        <taxon>Branchiopoda</taxon>
        <taxon>Diplostraca</taxon>
        <taxon>Cladocera</taxon>
        <taxon>Anomopoda</taxon>
        <taxon>Daphniidae</taxon>
        <taxon>Daphnia</taxon>
    </lineage>
</organism>
<dbReference type="EMBL" id="LRGB01000485">
    <property type="protein sequence ID" value="KZS18970.1"/>
    <property type="molecule type" value="Genomic_DNA"/>
</dbReference>
<reference evidence="1 2" key="1">
    <citation type="submission" date="2016-03" db="EMBL/GenBank/DDBJ databases">
        <title>EvidentialGene: Evidence-directed Construction of Genes on Genomes.</title>
        <authorList>
            <person name="Gilbert D.G."/>
            <person name="Choi J.-H."/>
            <person name="Mockaitis K."/>
            <person name="Colbourne J."/>
            <person name="Pfrender M."/>
        </authorList>
    </citation>
    <scope>NUCLEOTIDE SEQUENCE [LARGE SCALE GENOMIC DNA]</scope>
    <source>
        <strain evidence="1 2">Xinb3</strain>
        <tissue evidence="1">Complete organism</tissue>
    </source>
</reference>
<name>A0A162PM58_9CRUS</name>
<comment type="caution">
    <text evidence="1">The sequence shown here is derived from an EMBL/GenBank/DDBJ whole genome shotgun (WGS) entry which is preliminary data.</text>
</comment>
<evidence type="ECO:0000313" key="1">
    <source>
        <dbReference type="EMBL" id="KZS18970.1"/>
    </source>
</evidence>
<gene>
    <name evidence="1" type="ORF">APZ42_014743</name>
</gene>
<sequence length="77" mass="9213">MFLNDRYQCQVGSLFYANLVVKKIYAYQPISFVFNYQLEQLNKGTLNFQVVETDRQKMKYENGQKQHNKPSVTRQLE</sequence>
<keyword evidence="2" id="KW-1185">Reference proteome</keyword>
<accession>A0A162PM58</accession>